<keyword evidence="1" id="KW-0472">Membrane</keyword>
<reference evidence="2 3" key="1">
    <citation type="submission" date="2021-03" db="EMBL/GenBank/DDBJ databases">
        <title>Assistant Professor.</title>
        <authorList>
            <person name="Huq M.A."/>
        </authorList>
    </citation>
    <scope>NUCLEOTIDE SEQUENCE [LARGE SCALE GENOMIC DNA]</scope>
    <source>
        <strain evidence="2 3">MAH-29</strain>
    </source>
</reference>
<evidence type="ECO:0000313" key="2">
    <source>
        <dbReference type="EMBL" id="MBO9205243.1"/>
    </source>
</evidence>
<gene>
    <name evidence="2" type="ORF">J7I42_33455</name>
</gene>
<comment type="caution">
    <text evidence="2">The sequence shown here is derived from an EMBL/GenBank/DDBJ whole genome shotgun (WGS) entry which is preliminary data.</text>
</comment>
<sequence length="208" mass="23958">MIVFSGRKVAKIKEFTDHTQSCTSCKAFDLKVKVFRQYRHIYFIPFLPVGENAVDIRCNVCQAPVLTESLKKEYAKTARAPVYLYSMLILLVLLLTWIGYGINKDGKDSILFVANPKVGDVYIVKDYQKASSVWYFLRAASVAGDTVLVYHSHLQYAGYVNTFNSDDYFVKSEQLYYTKKELKQMLEKGEINGVKRDYGDYEGFNRLK</sequence>
<protein>
    <recommendedName>
        <fullName evidence="4">Zinc-ribbon 15 domain-containing protein</fullName>
    </recommendedName>
</protein>
<keyword evidence="3" id="KW-1185">Reference proteome</keyword>
<evidence type="ECO:0008006" key="4">
    <source>
        <dbReference type="Google" id="ProtNLM"/>
    </source>
</evidence>
<keyword evidence="1" id="KW-0812">Transmembrane</keyword>
<dbReference type="EMBL" id="JAGHKO010000024">
    <property type="protein sequence ID" value="MBO9205243.1"/>
    <property type="molecule type" value="Genomic_DNA"/>
</dbReference>
<proteinExistence type="predicted"/>
<name>A0ABS3Z5C4_9BACT</name>
<evidence type="ECO:0000256" key="1">
    <source>
        <dbReference type="SAM" id="Phobius"/>
    </source>
</evidence>
<accession>A0ABS3Z5C4</accession>
<dbReference type="RefSeq" id="WP_209144631.1">
    <property type="nucleotide sequence ID" value="NZ_JAGHKO010000024.1"/>
</dbReference>
<keyword evidence="1" id="KW-1133">Transmembrane helix</keyword>
<feature type="transmembrane region" description="Helical" evidence="1">
    <location>
        <begin position="82"/>
        <end position="102"/>
    </location>
</feature>
<dbReference type="Proteomes" id="UP000677244">
    <property type="component" value="Unassembled WGS sequence"/>
</dbReference>
<organism evidence="2 3">
    <name type="scientific">Niastella soli</name>
    <dbReference type="NCBI Taxonomy" id="2821487"/>
    <lineage>
        <taxon>Bacteria</taxon>
        <taxon>Pseudomonadati</taxon>
        <taxon>Bacteroidota</taxon>
        <taxon>Chitinophagia</taxon>
        <taxon>Chitinophagales</taxon>
        <taxon>Chitinophagaceae</taxon>
        <taxon>Niastella</taxon>
    </lineage>
</organism>
<evidence type="ECO:0000313" key="3">
    <source>
        <dbReference type="Proteomes" id="UP000677244"/>
    </source>
</evidence>